<dbReference type="KEGG" id="aten:116306259"/>
<feature type="compositionally biased region" description="Basic and acidic residues" evidence="2">
    <location>
        <begin position="1513"/>
        <end position="1530"/>
    </location>
</feature>
<feature type="compositionally biased region" description="Low complexity" evidence="2">
    <location>
        <begin position="522"/>
        <end position="542"/>
    </location>
</feature>
<feature type="region of interest" description="Disordered" evidence="2">
    <location>
        <begin position="1511"/>
        <end position="1548"/>
    </location>
</feature>
<feature type="compositionally biased region" description="Basic and acidic residues" evidence="2">
    <location>
        <begin position="1681"/>
        <end position="1693"/>
    </location>
</feature>
<feature type="region of interest" description="Disordered" evidence="2">
    <location>
        <begin position="933"/>
        <end position="952"/>
    </location>
</feature>
<dbReference type="PANTHER" id="PTHR15721:SF2">
    <property type="entry name" value="PROTEIN TALPID3"/>
    <property type="match status" value="1"/>
</dbReference>
<feature type="region of interest" description="Disordered" evidence="2">
    <location>
        <begin position="84"/>
        <end position="110"/>
    </location>
</feature>
<dbReference type="OrthoDB" id="5990425at2759"/>
<dbReference type="GO" id="GO:0007224">
    <property type="term" value="P:smoothened signaling pathway"/>
    <property type="evidence" value="ECO:0007669"/>
    <property type="project" value="InterPro"/>
</dbReference>
<feature type="compositionally biased region" description="Low complexity" evidence="2">
    <location>
        <begin position="1438"/>
        <end position="1480"/>
    </location>
</feature>
<feature type="region of interest" description="Disordered" evidence="2">
    <location>
        <begin position="1219"/>
        <end position="1239"/>
    </location>
</feature>
<reference evidence="4" key="1">
    <citation type="submission" date="2025-08" db="UniProtKB">
        <authorList>
            <consortium name="RefSeq"/>
        </authorList>
    </citation>
    <scope>IDENTIFICATION</scope>
    <source>
        <tissue evidence="4">Tentacle</tissue>
    </source>
</reference>
<feature type="compositionally biased region" description="Polar residues" evidence="2">
    <location>
        <begin position="1086"/>
        <end position="1095"/>
    </location>
</feature>
<feature type="region of interest" description="Disordered" evidence="2">
    <location>
        <begin position="796"/>
        <end position="890"/>
    </location>
</feature>
<dbReference type="Proteomes" id="UP000515163">
    <property type="component" value="Unplaced"/>
</dbReference>
<feature type="compositionally biased region" description="Low complexity" evidence="2">
    <location>
        <begin position="84"/>
        <end position="99"/>
    </location>
</feature>
<dbReference type="GeneID" id="116306259"/>
<dbReference type="PANTHER" id="PTHR15721">
    <property type="entry name" value="KIAA0586 PROTEIN"/>
    <property type="match status" value="1"/>
</dbReference>
<feature type="compositionally biased region" description="Basic and acidic residues" evidence="2">
    <location>
        <begin position="1363"/>
        <end position="1381"/>
    </location>
</feature>
<feature type="compositionally biased region" description="Basic and acidic residues" evidence="2">
    <location>
        <begin position="1652"/>
        <end position="1669"/>
    </location>
</feature>
<feature type="compositionally biased region" description="Polar residues" evidence="2">
    <location>
        <begin position="1225"/>
        <end position="1239"/>
    </location>
</feature>
<feature type="compositionally biased region" description="Polar residues" evidence="2">
    <location>
        <begin position="1625"/>
        <end position="1634"/>
    </location>
</feature>
<organism evidence="3 4">
    <name type="scientific">Actinia tenebrosa</name>
    <name type="common">Australian red waratah sea anemone</name>
    <dbReference type="NCBI Taxonomy" id="6105"/>
    <lineage>
        <taxon>Eukaryota</taxon>
        <taxon>Metazoa</taxon>
        <taxon>Cnidaria</taxon>
        <taxon>Anthozoa</taxon>
        <taxon>Hexacorallia</taxon>
        <taxon>Actiniaria</taxon>
        <taxon>Actiniidae</taxon>
        <taxon>Actinia</taxon>
    </lineage>
</organism>
<name>A0A6P8J3I4_ACTTE</name>
<feature type="compositionally biased region" description="Pro residues" evidence="2">
    <location>
        <begin position="1716"/>
        <end position="1727"/>
    </location>
</feature>
<proteinExistence type="predicted"/>
<dbReference type="GO" id="GO:0005814">
    <property type="term" value="C:centriole"/>
    <property type="evidence" value="ECO:0007669"/>
    <property type="project" value="TreeGrafter"/>
</dbReference>
<keyword evidence="1" id="KW-0175">Coiled coil</keyword>
<feature type="region of interest" description="Disordered" evidence="2">
    <location>
        <begin position="1129"/>
        <end position="1153"/>
    </location>
</feature>
<feature type="compositionally biased region" description="Low complexity" evidence="2">
    <location>
        <begin position="1531"/>
        <end position="1543"/>
    </location>
</feature>
<evidence type="ECO:0000256" key="2">
    <source>
        <dbReference type="SAM" id="MobiDB-lite"/>
    </source>
</evidence>
<feature type="compositionally biased region" description="Polar residues" evidence="2">
    <location>
        <begin position="1014"/>
        <end position="1025"/>
    </location>
</feature>
<protein>
    <submittedName>
        <fullName evidence="4">Protein TALPID3-like</fullName>
    </submittedName>
</protein>
<evidence type="ECO:0000256" key="1">
    <source>
        <dbReference type="SAM" id="Coils"/>
    </source>
</evidence>
<accession>A0A6P8J3I4</accession>
<dbReference type="Pfam" id="PF15324">
    <property type="entry name" value="TALPID3"/>
    <property type="match status" value="1"/>
</dbReference>
<feature type="region of interest" description="Disordered" evidence="2">
    <location>
        <begin position="1082"/>
        <end position="1116"/>
    </location>
</feature>
<feature type="region of interest" description="Disordered" evidence="2">
    <location>
        <begin position="517"/>
        <end position="553"/>
    </location>
</feature>
<dbReference type="InterPro" id="IPR029246">
    <property type="entry name" value="TALPID3"/>
</dbReference>
<sequence>MRPAFSTNLRGRDKEPQKSREILSFTGAAVQALSTFNSNDKPGETSVSSGVRASKYVEQLNSTSTSSTSGSLGQDQRDVLALGANAASSSHSSSRSTIGGSSGHDRADSKVDTSFLDSSFDRSSAQRVRIPARLLREIKSPQNGNEVSKGNGQRGIQQPAALVVRHVDGPSAWVSMATPTSSTDDVRMTYTEPTTSTKTVFTHEVSQAKDLIEQENPFQNSISFIQETQSGDKPGNVDGNDDEQVDNASTSVLKKGNGEMQSGLYQGDPVTGGFMTNTKHSNSTKAKSFSLSERERVLKEEFLKKKDRKSAPVKRLVQPTVIATKEEQAPSLNPNTASQDAVVSAAAIAAAAASAATAPFLQIQHGLESQISALVSSLNVLHDQQTKLDHQKVVEQEHRLQKQLDARLKKLEEVQKQFLESQNSQTSVQPRHPHVSDIPYSHPSALVRSSTSCVSSSATSGPVTTYYGHPKQPLPTTMDNHKPPVPYVPASQHFTQRAAQTQTTSTTKDALSKFKLVKNTKTQTSPQDSSLLSSDSPLQTPLPRKRPPLPMSHDSLIRSHAKELRYSELPREKRVHFDDPALRQSQPYKSFADIQSHPKHLVMNKPNTHFQTFYPQRENIQEKEKIQPSDTREVVDDLSRIKKDLKSVMMETEKMRDNLSLQKTKAEIEEHFSQVNEGPSPLDAYLSSSENSRPAKKTVIDKLTAAPVVEHYTDAERILRNVQMKRNNLESNLNAIMRQTDEEHMYAAVDSMIQQAQGVETLRIRKDVDRIIKEINMTVKKEIEVECKSGKVHAETGIAANQDKKMPPKTKYQPGTALSRRQPRKMAGKENVPDPKTTTTKPKPAVKPSSSRMKPSVKPELKTVSKPVSKPVTKSVPKPDPPARPQTYLTSVYGRQPYHPQRITSKAPYLHYQSPVNPRTAALTSAILGAGSRVQSKPVHQESSKQIQTRNEEPIQRNEPPRYYFHPDMDMSNVVPSREGRVHLDAPVEGHLVPMAIPLGKPKTDESLRLPLTMGSTPVNDTVRQPSPVPRKKPSPSKPNVAVITIRDKEAGDDSTNLKKKKGKSQTTRRADLGVQILPPMDIDSFTESSDSVVTPRSKHHVSDISEPFTRPDDSEYDDFRNYLIVRDTEPEREEKDDDDEVPRIPTPENPLTIEGHTEKECMYHGPPFPPQHPPLPSNTHPGVLDADNRVNIAIEDRAVEWVEQELLARIVSEMNQPLPDPTLATRTTPESSPDSSVVTDDGDMLAATIGLGGIQLFVDAGIPVDRDFVAELIKDAIAEQIVSTLGYPKPTATPRQPQEDVQEERYSPEPATTPVSTPLPTPVYTPVESEASEPHSPAVATPGPSPVPSQPSYTTESEEEPTPVKEVSEAREKSDSEVSEARSPVPTPVATPSGSHSPTASVSTPEPSTRELESEIGSPLPTPQATERTPSPPPEPSTISTPPIESSVTTPKPPTVSSSPSSMTTSTLSTPTTTSTMTTIDEELSEGQLLQPYVHMGQYSEGEYTAAFSPGLERKFPDEGMDVLGKDQDSSSSSTTSTVSTLKDTDDIREDSLVDYTHSEGEIVFPRDRVPVSYVRPRQTGGPDSTSSEGEIVSAHRSHGTSPGELKTAFESNMSLHSPGEISTRPNVQSSHLGTAANRQVVKEAASPDNTESRSLHTSDLHQKDRKIIGTKRLLSQGEHITRRQEGEEPKVDNQGNMPTSAKVTTDKEIGEPSSRPPPICVPIPPMDDSSLNSEERPGGEQEDTYGDVSSISGKKHRG</sequence>
<dbReference type="RefSeq" id="XP_031572145.1">
    <property type="nucleotide sequence ID" value="XM_031716285.1"/>
</dbReference>
<gene>
    <name evidence="4" type="primary">LOC116306259</name>
</gene>
<dbReference type="InParanoid" id="A0A6P8J3I4"/>
<feature type="region of interest" description="Disordered" evidence="2">
    <location>
        <begin position="1288"/>
        <end position="1489"/>
    </location>
</feature>
<feature type="compositionally biased region" description="Polar residues" evidence="2">
    <location>
        <begin position="1695"/>
        <end position="1705"/>
    </location>
</feature>
<evidence type="ECO:0000313" key="4">
    <source>
        <dbReference type="RefSeq" id="XP_031572145.1"/>
    </source>
</evidence>
<dbReference type="GO" id="GO:0036064">
    <property type="term" value="C:ciliary basal body"/>
    <property type="evidence" value="ECO:0007669"/>
    <property type="project" value="TreeGrafter"/>
</dbReference>
<feature type="region of interest" description="Disordered" evidence="2">
    <location>
        <begin position="458"/>
        <end position="481"/>
    </location>
</feature>
<feature type="region of interest" description="Disordered" evidence="2">
    <location>
        <begin position="1571"/>
        <end position="1760"/>
    </location>
</feature>
<dbReference type="FunCoup" id="A0A6P8J3I4">
    <property type="interactions" value="998"/>
</dbReference>
<feature type="region of interest" description="Disordered" evidence="2">
    <location>
        <begin position="997"/>
        <end position="1069"/>
    </location>
</feature>
<evidence type="ECO:0000313" key="3">
    <source>
        <dbReference type="Proteomes" id="UP000515163"/>
    </source>
</evidence>
<keyword evidence="3" id="KW-1185">Reference proteome</keyword>
<feature type="compositionally biased region" description="Low complexity" evidence="2">
    <location>
        <begin position="835"/>
        <end position="848"/>
    </location>
</feature>
<feature type="coiled-coil region" evidence="1">
    <location>
        <begin position="712"/>
        <end position="739"/>
    </location>
</feature>
<feature type="compositionally biased region" description="Polar residues" evidence="2">
    <location>
        <begin position="1391"/>
        <end position="1408"/>
    </location>
</feature>